<dbReference type="PANTHER" id="PTHR37422">
    <property type="entry name" value="TEICHURONIC ACID BIOSYNTHESIS PROTEIN TUAE"/>
    <property type="match status" value="1"/>
</dbReference>
<sequence>MLLAALAPLLVAYAVACFRDPLRWALPAYAVSIPFSSLLSFGAGPFSSASSLLGLLLGVALLTQLITTRRSSPRLSLAIPVWLAFLALCGLSVFWSISPSVTVKAVAVFASLVLLFFALALTRFDRASLRRFESALLVGGILVVCYGAAQLLFLGGLPSLDGKSARLGNDLLDPNNQAAALLLPLALAAGRSLAGERTWRLLHGAAALVLVGGILMTGSRGGLLASVVVVSAVLLLGAGSRLTRATLGAAAGVVLAVVLILQPAGIGQRQVQDTLDSSGRTDIWTVGLHACQVYCLTGAGWGGFPVVYREQLVAVPEARFSPRGTMYQPHNIFLLALVEAGVLGLVLVALGLGVALVSALRLPRDMRGPPAAAMLGTLVSSFFLSNLEFKFFWALLAYIAISVVLADDQRLPPAHPRVLRRFPITGSTSRMTTASGESTALSPPPRAGPAGPRSRDGERQVERG</sequence>
<feature type="transmembrane region" description="Helical" evidence="6">
    <location>
        <begin position="134"/>
        <end position="157"/>
    </location>
</feature>
<dbReference type="GO" id="GO:0016020">
    <property type="term" value="C:membrane"/>
    <property type="evidence" value="ECO:0007669"/>
    <property type="project" value="UniProtKB-SubCell"/>
</dbReference>
<keyword evidence="2 6" id="KW-0812">Transmembrane</keyword>
<name>A0A1G6L5X3_9ACTN</name>
<evidence type="ECO:0000256" key="6">
    <source>
        <dbReference type="SAM" id="Phobius"/>
    </source>
</evidence>
<dbReference type="InterPro" id="IPR051533">
    <property type="entry name" value="WaaL-like"/>
</dbReference>
<dbReference type="RefSeq" id="WP_091364258.1">
    <property type="nucleotide sequence ID" value="NZ_FMZF01000002.1"/>
</dbReference>
<evidence type="ECO:0000256" key="3">
    <source>
        <dbReference type="ARBA" id="ARBA00022989"/>
    </source>
</evidence>
<dbReference type="InterPro" id="IPR007016">
    <property type="entry name" value="O-antigen_ligase-rel_domated"/>
</dbReference>
<feature type="transmembrane region" description="Helical" evidence="6">
    <location>
        <begin position="201"/>
        <end position="217"/>
    </location>
</feature>
<evidence type="ECO:0000256" key="5">
    <source>
        <dbReference type="SAM" id="MobiDB-lite"/>
    </source>
</evidence>
<feature type="transmembrane region" description="Helical" evidence="6">
    <location>
        <begin position="103"/>
        <end position="122"/>
    </location>
</feature>
<gene>
    <name evidence="8" type="ORF">SAMN05660690_1210</name>
</gene>
<feature type="transmembrane region" description="Helical" evidence="6">
    <location>
        <begin position="247"/>
        <end position="266"/>
    </location>
</feature>
<keyword evidence="4 6" id="KW-0472">Membrane</keyword>
<evidence type="ECO:0000256" key="4">
    <source>
        <dbReference type="ARBA" id="ARBA00023136"/>
    </source>
</evidence>
<dbReference type="PANTHER" id="PTHR37422:SF23">
    <property type="entry name" value="TEICHURONIC ACID BIOSYNTHESIS PROTEIN TUAE"/>
    <property type="match status" value="1"/>
</dbReference>
<keyword evidence="3 6" id="KW-1133">Transmembrane helix</keyword>
<protein>
    <submittedName>
        <fullName evidence="8">O-antigen ligase</fullName>
    </submittedName>
</protein>
<feature type="transmembrane region" description="Helical" evidence="6">
    <location>
        <begin position="369"/>
        <end position="385"/>
    </location>
</feature>
<feature type="transmembrane region" description="Helical" evidence="6">
    <location>
        <begin position="223"/>
        <end position="240"/>
    </location>
</feature>
<feature type="compositionally biased region" description="Basic and acidic residues" evidence="5">
    <location>
        <begin position="453"/>
        <end position="464"/>
    </location>
</feature>
<feature type="region of interest" description="Disordered" evidence="5">
    <location>
        <begin position="427"/>
        <end position="464"/>
    </location>
</feature>
<feature type="transmembrane region" description="Helical" evidence="6">
    <location>
        <begin position="332"/>
        <end position="357"/>
    </location>
</feature>
<feature type="transmembrane region" description="Helical" evidence="6">
    <location>
        <begin position="75"/>
        <end position="97"/>
    </location>
</feature>
<comment type="subcellular location">
    <subcellularLocation>
        <location evidence="1">Membrane</location>
        <topology evidence="1">Multi-pass membrane protein</topology>
    </subcellularLocation>
</comment>
<reference evidence="9" key="1">
    <citation type="submission" date="2016-10" db="EMBL/GenBank/DDBJ databases">
        <authorList>
            <person name="Varghese N."/>
            <person name="Submissions S."/>
        </authorList>
    </citation>
    <scope>NUCLEOTIDE SEQUENCE [LARGE SCALE GENOMIC DNA]</scope>
    <source>
        <strain evidence="9">DSM 45421</strain>
    </source>
</reference>
<evidence type="ECO:0000256" key="2">
    <source>
        <dbReference type="ARBA" id="ARBA00022692"/>
    </source>
</evidence>
<dbReference type="AlphaFoldDB" id="A0A1G6L5X3"/>
<accession>A0A1G6L5X3</accession>
<evidence type="ECO:0000256" key="1">
    <source>
        <dbReference type="ARBA" id="ARBA00004141"/>
    </source>
</evidence>
<dbReference type="OrthoDB" id="9814648at2"/>
<keyword evidence="8" id="KW-0436">Ligase</keyword>
<organism evidence="8 9">
    <name type="scientific">Geodermatophilus telluris</name>
    <dbReference type="NCBI Taxonomy" id="1190417"/>
    <lineage>
        <taxon>Bacteria</taxon>
        <taxon>Bacillati</taxon>
        <taxon>Actinomycetota</taxon>
        <taxon>Actinomycetes</taxon>
        <taxon>Geodermatophilales</taxon>
        <taxon>Geodermatophilaceae</taxon>
        <taxon>Geodermatophilus</taxon>
    </lineage>
</organism>
<dbReference type="Pfam" id="PF04932">
    <property type="entry name" value="Wzy_C"/>
    <property type="match status" value="1"/>
</dbReference>
<dbReference type="Proteomes" id="UP000199416">
    <property type="component" value="Unassembled WGS sequence"/>
</dbReference>
<evidence type="ECO:0000313" key="8">
    <source>
        <dbReference type="EMBL" id="SDC38513.1"/>
    </source>
</evidence>
<keyword evidence="9" id="KW-1185">Reference proteome</keyword>
<feature type="domain" description="O-antigen ligase-related" evidence="7">
    <location>
        <begin position="206"/>
        <end position="348"/>
    </location>
</feature>
<dbReference type="STRING" id="1190417.SAMN05660690_1210"/>
<proteinExistence type="predicted"/>
<dbReference type="GO" id="GO:0016874">
    <property type="term" value="F:ligase activity"/>
    <property type="evidence" value="ECO:0007669"/>
    <property type="project" value="UniProtKB-KW"/>
</dbReference>
<feature type="transmembrane region" description="Helical" evidence="6">
    <location>
        <begin position="177"/>
        <end position="194"/>
    </location>
</feature>
<evidence type="ECO:0000313" key="9">
    <source>
        <dbReference type="Proteomes" id="UP000199416"/>
    </source>
</evidence>
<feature type="compositionally biased region" description="Polar residues" evidence="5">
    <location>
        <begin position="427"/>
        <end position="441"/>
    </location>
</feature>
<feature type="transmembrane region" description="Helical" evidence="6">
    <location>
        <begin position="38"/>
        <end position="63"/>
    </location>
</feature>
<evidence type="ECO:0000259" key="7">
    <source>
        <dbReference type="Pfam" id="PF04932"/>
    </source>
</evidence>
<dbReference type="EMBL" id="FMZF01000002">
    <property type="protein sequence ID" value="SDC38513.1"/>
    <property type="molecule type" value="Genomic_DNA"/>
</dbReference>